<keyword evidence="4" id="KW-1185">Reference proteome</keyword>
<dbReference type="PANTHER" id="PTHR34883">
    <property type="entry name" value="SERINE-RICH PROTEIN, PUTATIVE-RELATED-RELATED"/>
    <property type="match status" value="1"/>
</dbReference>
<protein>
    <recommendedName>
        <fullName evidence="5">Cupredoxin</fullName>
    </recommendedName>
</protein>
<dbReference type="AlphaFoldDB" id="A0A6A5UFZ6"/>
<evidence type="ECO:0008006" key="5">
    <source>
        <dbReference type="Google" id="ProtNLM"/>
    </source>
</evidence>
<dbReference type="Gene3D" id="2.60.40.420">
    <property type="entry name" value="Cupredoxins - blue copper proteins"/>
    <property type="match status" value="1"/>
</dbReference>
<feature type="region of interest" description="Disordered" evidence="1">
    <location>
        <begin position="158"/>
        <end position="195"/>
    </location>
</feature>
<dbReference type="InterPro" id="IPR008972">
    <property type="entry name" value="Cupredoxin"/>
</dbReference>
<sequence>MFLKALTPLLASTALAAIHTVDVGNGGFTFNPQTLTPAVGDTVIFKLFPQHNVVSGPFSSPCQQGNGGNGSFFSGPFNATNNGAKKFVVNVTSSQPVYYYCAVQRHCQNGMVGGWNLPSSGNDIQAYRSAAANVANASTPSALVGGQLLDDSQLASVTASASGSSTPTRTPGPTSSTGGSGTSSGTSTSSGAAKQTSNAAVPAGLPGAMVMGLGVAALIL</sequence>
<dbReference type="OrthoDB" id="2331100at2759"/>
<evidence type="ECO:0000313" key="4">
    <source>
        <dbReference type="Proteomes" id="UP000800035"/>
    </source>
</evidence>
<keyword evidence="2" id="KW-0732">Signal</keyword>
<evidence type="ECO:0000256" key="1">
    <source>
        <dbReference type="SAM" id="MobiDB-lite"/>
    </source>
</evidence>
<proteinExistence type="predicted"/>
<dbReference type="Proteomes" id="UP000800035">
    <property type="component" value="Unassembled WGS sequence"/>
</dbReference>
<dbReference type="CDD" id="cd00920">
    <property type="entry name" value="Cupredoxin"/>
    <property type="match status" value="1"/>
</dbReference>
<feature type="compositionally biased region" description="Low complexity" evidence="1">
    <location>
        <begin position="158"/>
        <end position="193"/>
    </location>
</feature>
<feature type="signal peptide" evidence="2">
    <location>
        <begin position="1"/>
        <end position="16"/>
    </location>
</feature>
<evidence type="ECO:0000256" key="2">
    <source>
        <dbReference type="SAM" id="SignalP"/>
    </source>
</evidence>
<dbReference type="PANTHER" id="PTHR34883:SF15">
    <property type="entry name" value="EXTRACELLULAR SERINE-RICH PROTEIN"/>
    <property type="match status" value="1"/>
</dbReference>
<organism evidence="3 4">
    <name type="scientific">Byssothecium circinans</name>
    <dbReference type="NCBI Taxonomy" id="147558"/>
    <lineage>
        <taxon>Eukaryota</taxon>
        <taxon>Fungi</taxon>
        <taxon>Dikarya</taxon>
        <taxon>Ascomycota</taxon>
        <taxon>Pezizomycotina</taxon>
        <taxon>Dothideomycetes</taxon>
        <taxon>Pleosporomycetidae</taxon>
        <taxon>Pleosporales</taxon>
        <taxon>Massarineae</taxon>
        <taxon>Massarinaceae</taxon>
        <taxon>Byssothecium</taxon>
    </lineage>
</organism>
<dbReference type="InterPro" id="IPR052953">
    <property type="entry name" value="Ser-rich/MCO-related"/>
</dbReference>
<dbReference type="EMBL" id="ML976983">
    <property type="protein sequence ID" value="KAF1960017.1"/>
    <property type="molecule type" value="Genomic_DNA"/>
</dbReference>
<feature type="chain" id="PRO_5025579766" description="Cupredoxin" evidence="2">
    <location>
        <begin position="17"/>
        <end position="220"/>
    </location>
</feature>
<gene>
    <name evidence="3" type="ORF">CC80DRAFT_489265</name>
</gene>
<reference evidence="3" key="1">
    <citation type="journal article" date="2020" name="Stud. Mycol.">
        <title>101 Dothideomycetes genomes: a test case for predicting lifestyles and emergence of pathogens.</title>
        <authorList>
            <person name="Haridas S."/>
            <person name="Albert R."/>
            <person name="Binder M."/>
            <person name="Bloem J."/>
            <person name="Labutti K."/>
            <person name="Salamov A."/>
            <person name="Andreopoulos B."/>
            <person name="Baker S."/>
            <person name="Barry K."/>
            <person name="Bills G."/>
            <person name="Bluhm B."/>
            <person name="Cannon C."/>
            <person name="Castanera R."/>
            <person name="Culley D."/>
            <person name="Daum C."/>
            <person name="Ezra D."/>
            <person name="Gonzalez J."/>
            <person name="Henrissat B."/>
            <person name="Kuo A."/>
            <person name="Liang C."/>
            <person name="Lipzen A."/>
            <person name="Lutzoni F."/>
            <person name="Magnuson J."/>
            <person name="Mondo S."/>
            <person name="Nolan M."/>
            <person name="Ohm R."/>
            <person name="Pangilinan J."/>
            <person name="Park H.-J."/>
            <person name="Ramirez L."/>
            <person name="Alfaro M."/>
            <person name="Sun H."/>
            <person name="Tritt A."/>
            <person name="Yoshinaga Y."/>
            <person name="Zwiers L.-H."/>
            <person name="Turgeon B."/>
            <person name="Goodwin S."/>
            <person name="Spatafora J."/>
            <person name="Crous P."/>
            <person name="Grigoriev I."/>
        </authorList>
    </citation>
    <scope>NUCLEOTIDE SEQUENCE</scope>
    <source>
        <strain evidence="3">CBS 675.92</strain>
    </source>
</reference>
<name>A0A6A5UFZ6_9PLEO</name>
<accession>A0A6A5UFZ6</accession>
<evidence type="ECO:0000313" key="3">
    <source>
        <dbReference type="EMBL" id="KAF1960017.1"/>
    </source>
</evidence>
<dbReference type="SUPFAM" id="SSF49503">
    <property type="entry name" value="Cupredoxins"/>
    <property type="match status" value="1"/>
</dbReference>